<dbReference type="GO" id="GO:0005654">
    <property type="term" value="C:nucleoplasm"/>
    <property type="evidence" value="ECO:0007669"/>
    <property type="project" value="TreeGrafter"/>
</dbReference>
<dbReference type="AlphaFoldDB" id="A0A9X6ND92"/>
<feature type="domain" description="RRM" evidence="5">
    <location>
        <begin position="38"/>
        <end position="120"/>
    </location>
</feature>
<comment type="caution">
    <text evidence="6">The sequence shown here is derived from an EMBL/GenBank/DDBJ whole genome shotgun (WGS) entry which is preliminary data.</text>
</comment>
<evidence type="ECO:0000256" key="4">
    <source>
        <dbReference type="SAM" id="MobiDB-lite"/>
    </source>
</evidence>
<feature type="region of interest" description="Disordered" evidence="4">
    <location>
        <begin position="1"/>
        <end position="34"/>
    </location>
</feature>
<sequence>MAEAYANGAVKAENGNGAAGDASQQQPVPVTEDPIDKRKAFVGGLSPDTIEDDLNTYFAQFGPVQHSVVKRDQLTGRSRCFAFVTFADATGLKKLATVAVHTLKGKKIDPKPAEPRPGEEAVTKIFVGGVDTAMEEDDVKAYFEKFGKVKDLQWPKDRLREGAKKNFVFVEFEDGKVVDELVKTPKQMIGSRMCDVRKAVPAAQRQPAAYGADPYGQGGYGGGYGGYQGYGAQGYADPAAYGGYYGAGYDQSGYGGYGDASYGYAADPYAAAPYDPYGPAAGYPGAEAAAYAPAARGRGGPPGRGAVRPVYGARGAARGFHPYRRV</sequence>
<protein>
    <submittedName>
        <fullName evidence="6">RNA-binding protein squid</fullName>
    </submittedName>
</protein>
<organism evidence="6 7">
    <name type="scientific">Hypsibius exemplaris</name>
    <name type="common">Freshwater tardigrade</name>
    <dbReference type="NCBI Taxonomy" id="2072580"/>
    <lineage>
        <taxon>Eukaryota</taxon>
        <taxon>Metazoa</taxon>
        <taxon>Ecdysozoa</taxon>
        <taxon>Tardigrada</taxon>
        <taxon>Eutardigrada</taxon>
        <taxon>Parachela</taxon>
        <taxon>Hypsibioidea</taxon>
        <taxon>Hypsibiidae</taxon>
        <taxon>Hypsibius</taxon>
    </lineage>
</organism>
<gene>
    <name evidence="6" type="ORF">BV898_16271</name>
</gene>
<proteinExistence type="predicted"/>
<dbReference type="OrthoDB" id="1875751at2759"/>
<dbReference type="Proteomes" id="UP000192578">
    <property type="component" value="Unassembled WGS sequence"/>
</dbReference>
<dbReference type="GO" id="GO:0000785">
    <property type="term" value="C:chromatin"/>
    <property type="evidence" value="ECO:0007669"/>
    <property type="project" value="TreeGrafter"/>
</dbReference>
<dbReference type="InterPro" id="IPR035979">
    <property type="entry name" value="RBD_domain_sf"/>
</dbReference>
<reference evidence="7" key="1">
    <citation type="submission" date="2017-01" db="EMBL/GenBank/DDBJ databases">
        <title>Comparative genomics of anhydrobiosis in the tardigrade Hypsibius dujardini.</title>
        <authorList>
            <person name="Yoshida Y."/>
            <person name="Koutsovoulos G."/>
            <person name="Laetsch D."/>
            <person name="Stevens L."/>
            <person name="Kumar S."/>
            <person name="Horikawa D."/>
            <person name="Ishino K."/>
            <person name="Komine S."/>
            <person name="Tomita M."/>
            <person name="Blaxter M."/>
            <person name="Arakawa K."/>
        </authorList>
    </citation>
    <scope>NUCLEOTIDE SEQUENCE [LARGE SCALE GENOMIC DNA]</scope>
    <source>
        <strain evidence="7">Z151</strain>
    </source>
</reference>
<dbReference type="GO" id="GO:0010468">
    <property type="term" value="P:regulation of gene expression"/>
    <property type="evidence" value="ECO:0007669"/>
    <property type="project" value="TreeGrafter"/>
</dbReference>
<evidence type="ECO:0000256" key="3">
    <source>
        <dbReference type="PROSITE-ProRule" id="PRU00176"/>
    </source>
</evidence>
<keyword evidence="7" id="KW-1185">Reference proteome</keyword>
<dbReference type="Gene3D" id="3.30.70.330">
    <property type="match status" value="2"/>
</dbReference>
<dbReference type="SMART" id="SM00360">
    <property type="entry name" value="RRM"/>
    <property type="match status" value="2"/>
</dbReference>
<evidence type="ECO:0000259" key="5">
    <source>
        <dbReference type="PROSITE" id="PS50102"/>
    </source>
</evidence>
<feature type="domain" description="RRM" evidence="5">
    <location>
        <begin position="123"/>
        <end position="201"/>
    </location>
</feature>
<dbReference type="Pfam" id="PF00076">
    <property type="entry name" value="RRM_1"/>
    <property type="match status" value="2"/>
</dbReference>
<dbReference type="SUPFAM" id="SSF54928">
    <property type="entry name" value="RNA-binding domain, RBD"/>
    <property type="match status" value="2"/>
</dbReference>
<evidence type="ECO:0000313" key="6">
    <source>
        <dbReference type="EMBL" id="OWA51805.1"/>
    </source>
</evidence>
<evidence type="ECO:0000256" key="1">
    <source>
        <dbReference type="ARBA" id="ARBA00004123"/>
    </source>
</evidence>
<dbReference type="EMBL" id="MTYJ01000240">
    <property type="protein sequence ID" value="OWA51805.1"/>
    <property type="molecule type" value="Genomic_DNA"/>
</dbReference>
<evidence type="ECO:0000256" key="2">
    <source>
        <dbReference type="ARBA" id="ARBA00023242"/>
    </source>
</evidence>
<keyword evidence="3" id="KW-0694">RNA-binding</keyword>
<keyword evidence="2" id="KW-0539">Nucleus</keyword>
<dbReference type="PANTHER" id="PTHR48033">
    <property type="entry name" value="RNA-BINDING (RRM/RBD/RNP MOTIFS) FAMILY PROTEIN"/>
    <property type="match status" value="1"/>
</dbReference>
<accession>A0A9X6ND92</accession>
<evidence type="ECO:0000313" key="7">
    <source>
        <dbReference type="Proteomes" id="UP000192578"/>
    </source>
</evidence>
<comment type="subcellular location">
    <subcellularLocation>
        <location evidence="1">Nucleus</location>
    </subcellularLocation>
</comment>
<dbReference type="InterPro" id="IPR012677">
    <property type="entry name" value="Nucleotide-bd_a/b_plait_sf"/>
</dbReference>
<name>A0A9X6ND92_HYPEX</name>
<dbReference type="PANTHER" id="PTHR48033:SF10">
    <property type="entry name" value="RNA-BINDING PROTEIN SQUID"/>
    <property type="match status" value="1"/>
</dbReference>
<dbReference type="PROSITE" id="PS50102">
    <property type="entry name" value="RRM"/>
    <property type="match status" value="2"/>
</dbReference>
<dbReference type="InterPro" id="IPR000504">
    <property type="entry name" value="RRM_dom"/>
</dbReference>
<dbReference type="GO" id="GO:0003723">
    <property type="term" value="F:RNA binding"/>
    <property type="evidence" value="ECO:0007669"/>
    <property type="project" value="UniProtKB-UniRule"/>
</dbReference>